<dbReference type="SUPFAM" id="SSF49503">
    <property type="entry name" value="Cupredoxins"/>
    <property type="match status" value="3"/>
</dbReference>
<dbReference type="CDD" id="cd13896">
    <property type="entry name" value="CuRO_3_CopA"/>
    <property type="match status" value="1"/>
</dbReference>
<reference evidence="9 10" key="1">
    <citation type="submission" date="2023-07" db="EMBL/GenBank/DDBJ databases">
        <title>Sorghum-associated microbial communities from plants grown in Nebraska, USA.</title>
        <authorList>
            <person name="Schachtman D."/>
        </authorList>
    </citation>
    <scope>NUCLEOTIDE SEQUENCE [LARGE SCALE GENOMIC DNA]</scope>
    <source>
        <strain evidence="9 10">BE187</strain>
    </source>
</reference>
<dbReference type="PROSITE" id="PS51318">
    <property type="entry name" value="TAT"/>
    <property type="match status" value="1"/>
</dbReference>
<dbReference type="Pfam" id="PF07731">
    <property type="entry name" value="Cu-oxidase_2"/>
    <property type="match status" value="1"/>
</dbReference>
<dbReference type="EMBL" id="JAVDVW010000001">
    <property type="protein sequence ID" value="MDR7098996.1"/>
    <property type="molecule type" value="Genomic_DNA"/>
</dbReference>
<dbReference type="Gene3D" id="2.60.40.420">
    <property type="entry name" value="Cupredoxins - blue copper proteins"/>
    <property type="match status" value="3"/>
</dbReference>
<evidence type="ECO:0000256" key="3">
    <source>
        <dbReference type="ARBA" id="ARBA00023002"/>
    </source>
</evidence>
<dbReference type="InterPro" id="IPR011707">
    <property type="entry name" value="Cu-oxidase-like_N"/>
</dbReference>
<dbReference type="InterPro" id="IPR034282">
    <property type="entry name" value="CuRO_2_CopA"/>
</dbReference>
<evidence type="ECO:0000259" key="7">
    <source>
        <dbReference type="Pfam" id="PF07731"/>
    </source>
</evidence>
<name>A0ABU1VNE7_9GAMM</name>
<evidence type="ECO:0000259" key="6">
    <source>
        <dbReference type="Pfam" id="PF00394"/>
    </source>
</evidence>
<protein>
    <submittedName>
        <fullName evidence="9">CopA family copper-resistance protein</fullName>
    </submittedName>
</protein>
<dbReference type="InterPro" id="IPR006311">
    <property type="entry name" value="TAT_signal"/>
</dbReference>
<evidence type="ECO:0000313" key="10">
    <source>
        <dbReference type="Proteomes" id="UP001267878"/>
    </source>
</evidence>
<evidence type="ECO:0000256" key="2">
    <source>
        <dbReference type="ARBA" id="ARBA00022729"/>
    </source>
</evidence>
<dbReference type="InterPro" id="IPR008972">
    <property type="entry name" value="Cupredoxin"/>
</dbReference>
<sequence length="631" mass="68938">MSSDSFGRNGLSMPSRRRFVQGLAAGGAAAGLGLWPRASWALTSPGQANVLSGTEFDLVIGETPANFTGRARTAIAVNGSIPAPLLRWKEGTTVNLRVTNALPAGSVHGHEASIHWHGILLPANMDGVPGLSFGGIHRGETYHYRFTVRQGGTYWYHSHSGYQEQAGLYGPLVIDPIDPAPFAYDRDYVVMLTDWTDMDPAALFSRLKKMSGYDNHSRRTLGDFMRDARRNGLAATIDDRRMWGEMRMTPTDLSDINANTYTYLMNGTTSLGNWTGLFRTGEKVRLRFINGSSMTHFDVRIPGLKMTVVAADGQYVHPVTVDEFRIATAETFDVVVAPSGQDAFTIFAQDMGRTGHVSGTLAVREGLRAPVPALDPRPILTMADMGHGGMGRGMKGMKGMEGGCGAAMGMAGMDHGQVTDTKAPSGHSGHDMSKMQGHDMASMGSGSGSMADHGAGGMQQHPASEDGNPLVDMQTMAPVPKLDDPGIGLRDNGRKVLSYAMLKSTFDDPDGRDPGRDVELHLTGHMERFAWGFNGQKFSEVEPLRFNYGERLRIVLVNDTMMTHPIHLHGMWSDLEDEQGNFLVRKHTIDMPPGSRRSYRVRADALGSWAYHCHLLFHMEAGMMREVRVVE</sequence>
<dbReference type="InterPro" id="IPR019546">
    <property type="entry name" value="TAT_signal_bac_arc"/>
</dbReference>
<proteinExistence type="predicted"/>
<keyword evidence="4" id="KW-0186">Copper</keyword>
<dbReference type="InterPro" id="IPR001117">
    <property type="entry name" value="Cu-oxidase_2nd"/>
</dbReference>
<dbReference type="NCBIfam" id="TIGR01480">
    <property type="entry name" value="copper_res_A"/>
    <property type="match status" value="1"/>
</dbReference>
<dbReference type="NCBIfam" id="TIGR01409">
    <property type="entry name" value="TAT_signal_seq"/>
    <property type="match status" value="1"/>
</dbReference>
<feature type="compositionally biased region" description="Low complexity" evidence="5">
    <location>
        <begin position="440"/>
        <end position="453"/>
    </location>
</feature>
<gene>
    <name evidence="9" type="ORF">J2X04_001343</name>
</gene>
<evidence type="ECO:0000256" key="4">
    <source>
        <dbReference type="ARBA" id="ARBA00023008"/>
    </source>
</evidence>
<dbReference type="InterPro" id="IPR006376">
    <property type="entry name" value="Cu-R_CopA"/>
</dbReference>
<dbReference type="PANTHER" id="PTHR11709">
    <property type="entry name" value="MULTI-COPPER OXIDASE"/>
    <property type="match status" value="1"/>
</dbReference>
<dbReference type="Pfam" id="PF00394">
    <property type="entry name" value="Cu-oxidase"/>
    <property type="match status" value="1"/>
</dbReference>
<dbReference type="RefSeq" id="WP_310053134.1">
    <property type="nucleotide sequence ID" value="NZ_JAVDVW010000001.1"/>
</dbReference>
<dbReference type="InterPro" id="IPR034279">
    <property type="entry name" value="CuRO_3_CopA"/>
</dbReference>
<keyword evidence="1" id="KW-0479">Metal-binding</keyword>
<keyword evidence="2" id="KW-0732">Signal</keyword>
<dbReference type="PROSITE" id="PS00080">
    <property type="entry name" value="MULTICOPPER_OXIDASE2"/>
    <property type="match status" value="1"/>
</dbReference>
<comment type="caution">
    <text evidence="9">The sequence shown here is derived from an EMBL/GenBank/DDBJ whole genome shotgun (WGS) entry which is preliminary data.</text>
</comment>
<accession>A0ABU1VNE7</accession>
<dbReference type="PROSITE" id="PS00079">
    <property type="entry name" value="MULTICOPPER_OXIDASE1"/>
    <property type="match status" value="2"/>
</dbReference>
<dbReference type="CDD" id="cd13874">
    <property type="entry name" value="CuRO_2_CopA"/>
    <property type="match status" value="1"/>
</dbReference>
<dbReference type="Proteomes" id="UP001267878">
    <property type="component" value="Unassembled WGS sequence"/>
</dbReference>
<evidence type="ECO:0000313" key="9">
    <source>
        <dbReference type="EMBL" id="MDR7098996.1"/>
    </source>
</evidence>
<evidence type="ECO:0000256" key="1">
    <source>
        <dbReference type="ARBA" id="ARBA00022723"/>
    </source>
</evidence>
<evidence type="ECO:0000256" key="5">
    <source>
        <dbReference type="SAM" id="MobiDB-lite"/>
    </source>
</evidence>
<dbReference type="InterPro" id="IPR033138">
    <property type="entry name" value="Cu_oxidase_CS"/>
</dbReference>
<feature type="domain" description="Plastocyanin-like" evidence="6">
    <location>
        <begin position="187"/>
        <end position="354"/>
    </location>
</feature>
<feature type="domain" description="Plastocyanin-like" evidence="7">
    <location>
        <begin position="513"/>
        <end position="629"/>
    </location>
</feature>
<dbReference type="Pfam" id="PF07732">
    <property type="entry name" value="Cu-oxidase_3"/>
    <property type="match status" value="1"/>
</dbReference>
<organism evidence="9 10">
    <name type="scientific">Agrilutibacter niabensis</name>
    <dbReference type="NCBI Taxonomy" id="380628"/>
    <lineage>
        <taxon>Bacteria</taxon>
        <taxon>Pseudomonadati</taxon>
        <taxon>Pseudomonadota</taxon>
        <taxon>Gammaproteobacteria</taxon>
        <taxon>Lysobacterales</taxon>
        <taxon>Lysobacteraceae</taxon>
        <taxon>Agrilutibacter</taxon>
    </lineage>
</organism>
<feature type="domain" description="Plastocyanin-like" evidence="8">
    <location>
        <begin position="62"/>
        <end position="176"/>
    </location>
</feature>
<feature type="region of interest" description="Disordered" evidence="5">
    <location>
        <begin position="440"/>
        <end position="464"/>
    </location>
</feature>
<evidence type="ECO:0000259" key="8">
    <source>
        <dbReference type="Pfam" id="PF07732"/>
    </source>
</evidence>
<dbReference type="InterPro" id="IPR002355">
    <property type="entry name" value="Cu_oxidase_Cu_BS"/>
</dbReference>
<dbReference type="InterPro" id="IPR011706">
    <property type="entry name" value="Cu-oxidase_C"/>
</dbReference>
<keyword evidence="10" id="KW-1185">Reference proteome</keyword>
<dbReference type="InterPro" id="IPR045087">
    <property type="entry name" value="Cu-oxidase_fam"/>
</dbReference>
<keyword evidence="3" id="KW-0560">Oxidoreductase</keyword>
<dbReference type="PANTHER" id="PTHR11709:SF394">
    <property type="entry name" value="FI03373P-RELATED"/>
    <property type="match status" value="1"/>
</dbReference>